<feature type="DNA-binding region" description="H-T-H motif" evidence="2">
    <location>
        <begin position="40"/>
        <end position="59"/>
    </location>
</feature>
<evidence type="ECO:0000313" key="4">
    <source>
        <dbReference type="EMBL" id="GAC81840.1"/>
    </source>
</evidence>
<dbReference type="InterPro" id="IPR009057">
    <property type="entry name" value="Homeodomain-like_sf"/>
</dbReference>
<organism evidence="4 5">
    <name type="scientific">Gordonia malaquae NBRC 108250</name>
    <dbReference type="NCBI Taxonomy" id="1223542"/>
    <lineage>
        <taxon>Bacteria</taxon>
        <taxon>Bacillati</taxon>
        <taxon>Actinomycetota</taxon>
        <taxon>Actinomycetes</taxon>
        <taxon>Mycobacteriales</taxon>
        <taxon>Gordoniaceae</taxon>
        <taxon>Gordonia</taxon>
    </lineage>
</organism>
<gene>
    <name evidence="4" type="ORF">GM1_047_00110</name>
</gene>
<dbReference type="STRING" id="410332.SAMN04488550_0034"/>
<dbReference type="GO" id="GO:0003677">
    <property type="term" value="F:DNA binding"/>
    <property type="evidence" value="ECO:0007669"/>
    <property type="project" value="UniProtKB-UniRule"/>
</dbReference>
<protein>
    <submittedName>
        <fullName evidence="4">Putative TetR family transcriptional regulator</fullName>
    </submittedName>
</protein>
<evidence type="ECO:0000259" key="3">
    <source>
        <dbReference type="PROSITE" id="PS50977"/>
    </source>
</evidence>
<evidence type="ECO:0000313" key="5">
    <source>
        <dbReference type="Proteomes" id="UP000035009"/>
    </source>
</evidence>
<dbReference type="Gene3D" id="1.10.357.10">
    <property type="entry name" value="Tetracycline Repressor, domain 2"/>
    <property type="match status" value="1"/>
</dbReference>
<reference evidence="4 5" key="1">
    <citation type="submission" date="2013-02" db="EMBL/GenBank/DDBJ databases">
        <title>Whole genome shotgun sequence of Gordonia malaquae NBRC 108250.</title>
        <authorList>
            <person name="Yoshida I."/>
            <person name="Hosoyama A."/>
            <person name="Tsuchikane K."/>
            <person name="Ando Y."/>
            <person name="Baba S."/>
            <person name="Ohji S."/>
            <person name="Hamada M."/>
            <person name="Tamura T."/>
            <person name="Yamazoe A."/>
            <person name="Yamazaki S."/>
            <person name="Fujita N."/>
        </authorList>
    </citation>
    <scope>NUCLEOTIDE SEQUENCE [LARGE SCALE GENOMIC DNA]</scope>
    <source>
        <strain evidence="4 5">NBRC 108250</strain>
    </source>
</reference>
<dbReference type="SUPFAM" id="SSF46689">
    <property type="entry name" value="Homeodomain-like"/>
    <property type="match status" value="1"/>
</dbReference>
<keyword evidence="1 2" id="KW-0238">DNA-binding</keyword>
<dbReference type="Proteomes" id="UP000035009">
    <property type="component" value="Unassembled WGS sequence"/>
</dbReference>
<dbReference type="AlphaFoldDB" id="M3UNT3"/>
<proteinExistence type="predicted"/>
<dbReference type="eggNOG" id="COG3226">
    <property type="taxonomic scope" value="Bacteria"/>
</dbReference>
<dbReference type="PROSITE" id="PS50977">
    <property type="entry name" value="HTH_TETR_2"/>
    <property type="match status" value="1"/>
</dbReference>
<comment type="caution">
    <text evidence="4">The sequence shown here is derived from an EMBL/GenBank/DDBJ whole genome shotgun (WGS) entry which is preliminary data.</text>
</comment>
<feature type="domain" description="HTH tetR-type" evidence="3">
    <location>
        <begin position="17"/>
        <end position="77"/>
    </location>
</feature>
<sequence length="193" mass="21014">MYKRTELEELMAKHDPQARRQAIIEAAADLIAEVGPGKLTHRLVAARADVPLGSTTAYFTSIDDLRQAALAFHVEDIDRTLKQIGDEFVVDPAGAPDRLVDYLFDYLSDQRSVASAAALNSTATFDPQVRELARRWTDGMIEALAEHIGHDNALAVAIISDGACVHAAIRGAPVSKADLQRAFAPFLNHPEDN</sequence>
<keyword evidence="5" id="KW-1185">Reference proteome</keyword>
<dbReference type="EMBL" id="BAOP01000047">
    <property type="protein sequence ID" value="GAC81840.1"/>
    <property type="molecule type" value="Genomic_DNA"/>
</dbReference>
<accession>M3UNT3</accession>
<evidence type="ECO:0000256" key="2">
    <source>
        <dbReference type="PROSITE-ProRule" id="PRU00335"/>
    </source>
</evidence>
<dbReference type="Pfam" id="PF00440">
    <property type="entry name" value="TetR_N"/>
    <property type="match status" value="1"/>
</dbReference>
<evidence type="ECO:0000256" key="1">
    <source>
        <dbReference type="ARBA" id="ARBA00023125"/>
    </source>
</evidence>
<name>M3UNT3_GORML</name>
<dbReference type="InterPro" id="IPR001647">
    <property type="entry name" value="HTH_TetR"/>
</dbReference>